<evidence type="ECO:0000313" key="2">
    <source>
        <dbReference type="Proteomes" id="UP000299102"/>
    </source>
</evidence>
<reference evidence="1 2" key="1">
    <citation type="journal article" date="2019" name="Commun. Biol.">
        <title>The bagworm genome reveals a unique fibroin gene that provides high tensile strength.</title>
        <authorList>
            <person name="Kono N."/>
            <person name="Nakamura H."/>
            <person name="Ohtoshi R."/>
            <person name="Tomita M."/>
            <person name="Numata K."/>
            <person name="Arakawa K."/>
        </authorList>
    </citation>
    <scope>NUCLEOTIDE SEQUENCE [LARGE SCALE GENOMIC DNA]</scope>
</reference>
<dbReference type="EMBL" id="BGZK01000368">
    <property type="protein sequence ID" value="GBP39590.1"/>
    <property type="molecule type" value="Genomic_DNA"/>
</dbReference>
<dbReference type="AlphaFoldDB" id="A0A4C1VM55"/>
<comment type="caution">
    <text evidence="1">The sequence shown here is derived from an EMBL/GenBank/DDBJ whole genome shotgun (WGS) entry which is preliminary data.</text>
</comment>
<accession>A0A4C1VM55</accession>
<keyword evidence="2" id="KW-1185">Reference proteome</keyword>
<organism evidence="1 2">
    <name type="scientific">Eumeta variegata</name>
    <name type="common">Bagworm moth</name>
    <name type="synonym">Eumeta japonica</name>
    <dbReference type="NCBI Taxonomy" id="151549"/>
    <lineage>
        <taxon>Eukaryota</taxon>
        <taxon>Metazoa</taxon>
        <taxon>Ecdysozoa</taxon>
        <taxon>Arthropoda</taxon>
        <taxon>Hexapoda</taxon>
        <taxon>Insecta</taxon>
        <taxon>Pterygota</taxon>
        <taxon>Neoptera</taxon>
        <taxon>Endopterygota</taxon>
        <taxon>Lepidoptera</taxon>
        <taxon>Glossata</taxon>
        <taxon>Ditrysia</taxon>
        <taxon>Tineoidea</taxon>
        <taxon>Psychidae</taxon>
        <taxon>Oiketicinae</taxon>
        <taxon>Eumeta</taxon>
    </lineage>
</organism>
<dbReference type="Proteomes" id="UP000299102">
    <property type="component" value="Unassembled WGS sequence"/>
</dbReference>
<protein>
    <submittedName>
        <fullName evidence="1">Uncharacterized protein</fullName>
    </submittedName>
</protein>
<gene>
    <name evidence="1" type="ORF">EVAR_26672_1</name>
</gene>
<sequence>MLKVLRWPSILVSVGMPRSIIEAREYINVSQSGTSASPGSRPPRPRRKPQCRLRAALPPACYPAHEMYPPHIRNPTPASRFTYVTCTLIALRPAAQQTAIHLIIEILSAVPAVNSDRDDGAVVDVDSTSFVRSRYPNSDLDANLTGFWSWILVMVTAVHGNSQFRMRHQSAASFSRKNSISDGEGRGYSREVIEVVKGE</sequence>
<name>A0A4C1VM55_EUMVA</name>
<proteinExistence type="predicted"/>
<evidence type="ECO:0000313" key="1">
    <source>
        <dbReference type="EMBL" id="GBP39590.1"/>
    </source>
</evidence>